<dbReference type="InterPro" id="IPR013083">
    <property type="entry name" value="Znf_RING/FYVE/PHD"/>
</dbReference>
<evidence type="ECO:0000256" key="14">
    <source>
        <dbReference type="SAM" id="MobiDB-lite"/>
    </source>
</evidence>
<evidence type="ECO:0000256" key="4">
    <source>
        <dbReference type="ARBA" id="ARBA00022723"/>
    </source>
</evidence>
<keyword evidence="4" id="KW-0479">Metal-binding</keyword>
<keyword evidence="5" id="KW-0677">Repeat</keyword>
<evidence type="ECO:0000256" key="7">
    <source>
        <dbReference type="ARBA" id="ARBA00022786"/>
    </source>
</evidence>
<dbReference type="InterPro" id="IPR017907">
    <property type="entry name" value="Znf_RING_CS"/>
</dbReference>
<evidence type="ECO:0000256" key="1">
    <source>
        <dbReference type="ARBA" id="ARBA00004123"/>
    </source>
</evidence>
<dbReference type="PROSITE" id="PS00518">
    <property type="entry name" value="ZF_RING_1"/>
    <property type="match status" value="1"/>
</dbReference>
<keyword evidence="9 13" id="KW-0175">Coiled coil</keyword>
<evidence type="ECO:0000313" key="17">
    <source>
        <dbReference type="Proteomes" id="UP000192247"/>
    </source>
</evidence>
<evidence type="ECO:0000259" key="15">
    <source>
        <dbReference type="PROSITE" id="PS50089"/>
    </source>
</evidence>
<evidence type="ECO:0000256" key="10">
    <source>
        <dbReference type="ARBA" id="ARBA00023242"/>
    </source>
</evidence>
<organism evidence="16 17">
    <name type="scientific">Tropilaelaps mercedesae</name>
    <dbReference type="NCBI Taxonomy" id="418985"/>
    <lineage>
        <taxon>Eukaryota</taxon>
        <taxon>Metazoa</taxon>
        <taxon>Ecdysozoa</taxon>
        <taxon>Arthropoda</taxon>
        <taxon>Chelicerata</taxon>
        <taxon>Arachnida</taxon>
        <taxon>Acari</taxon>
        <taxon>Parasitiformes</taxon>
        <taxon>Mesostigmata</taxon>
        <taxon>Gamasina</taxon>
        <taxon>Dermanyssoidea</taxon>
        <taxon>Laelapidae</taxon>
        <taxon>Tropilaelaps</taxon>
    </lineage>
</organism>
<keyword evidence="2 12" id="KW-0853">WD repeat</keyword>
<keyword evidence="17" id="KW-1185">Reference proteome</keyword>
<dbReference type="InterPro" id="IPR015943">
    <property type="entry name" value="WD40/YVTN_repeat-like_dom_sf"/>
</dbReference>
<feature type="repeat" description="WD" evidence="12">
    <location>
        <begin position="512"/>
        <end position="552"/>
    </location>
</feature>
<dbReference type="GO" id="GO:0008270">
    <property type="term" value="F:zinc ion binding"/>
    <property type="evidence" value="ECO:0007669"/>
    <property type="project" value="UniProtKB-KW"/>
</dbReference>
<accession>A0A1V9XYE5</accession>
<evidence type="ECO:0000256" key="8">
    <source>
        <dbReference type="ARBA" id="ARBA00022833"/>
    </source>
</evidence>
<dbReference type="InterPro" id="IPR036322">
    <property type="entry name" value="WD40_repeat_dom_sf"/>
</dbReference>
<feature type="compositionally biased region" description="Polar residues" evidence="14">
    <location>
        <begin position="26"/>
        <end position="35"/>
    </location>
</feature>
<dbReference type="FunFam" id="2.130.10.10:FF:000090">
    <property type="entry name" value="E3 ubiquitin-protein ligase RFWD2 isoform X1"/>
    <property type="match status" value="1"/>
</dbReference>
<evidence type="ECO:0000256" key="11">
    <source>
        <dbReference type="PROSITE-ProRule" id="PRU00175"/>
    </source>
</evidence>
<dbReference type="PROSITE" id="PS50082">
    <property type="entry name" value="WD_REPEATS_2"/>
    <property type="match status" value="2"/>
</dbReference>
<dbReference type="SUPFAM" id="SSF50978">
    <property type="entry name" value="WD40 repeat-like"/>
    <property type="match status" value="1"/>
</dbReference>
<dbReference type="Gene3D" id="2.130.10.10">
    <property type="entry name" value="YVTN repeat-like/Quinoprotein amine dehydrogenase"/>
    <property type="match status" value="1"/>
</dbReference>
<evidence type="ECO:0000256" key="12">
    <source>
        <dbReference type="PROSITE-ProRule" id="PRU00221"/>
    </source>
</evidence>
<dbReference type="STRING" id="418985.A0A1V9XYE5"/>
<gene>
    <name evidence="16" type="ORF">BIW11_00294</name>
</gene>
<evidence type="ECO:0000256" key="6">
    <source>
        <dbReference type="ARBA" id="ARBA00022771"/>
    </source>
</evidence>
<keyword evidence="8" id="KW-0862">Zinc</keyword>
<dbReference type="PANTHER" id="PTHR44080:SF1">
    <property type="entry name" value="E3 UBIQUITIN-PROTEIN LIGASE COP1"/>
    <property type="match status" value="1"/>
</dbReference>
<dbReference type="CDD" id="cd00200">
    <property type="entry name" value="WD40"/>
    <property type="match status" value="1"/>
</dbReference>
<feature type="repeat" description="WD" evidence="12">
    <location>
        <begin position="426"/>
        <end position="468"/>
    </location>
</feature>
<dbReference type="AlphaFoldDB" id="A0A1V9XYE5"/>
<reference evidence="16 17" key="1">
    <citation type="journal article" date="2017" name="Gigascience">
        <title>Draft genome of the honey bee ectoparasitic mite, Tropilaelaps mercedesae, is shaped by the parasitic life history.</title>
        <authorList>
            <person name="Dong X."/>
            <person name="Armstrong S.D."/>
            <person name="Xia D."/>
            <person name="Makepeace B.L."/>
            <person name="Darby A.C."/>
            <person name="Kadowaki T."/>
        </authorList>
    </citation>
    <scope>NUCLEOTIDE SEQUENCE [LARGE SCALE GENOMIC DNA]</scope>
    <source>
        <strain evidence="16">Wuxi-XJTLU</strain>
    </source>
</reference>
<dbReference type="GO" id="GO:0016874">
    <property type="term" value="F:ligase activity"/>
    <property type="evidence" value="ECO:0007669"/>
    <property type="project" value="UniProtKB-KW"/>
</dbReference>
<sequence length="647" mass="72573">MSASPAPRPNPKPRPLMRKRSLGVVPSSSETSSDPTLDCPICYSLIQDAYMTRCGHSFCHDCVKRCIEKRPACPLCSCELVDKDGKEQIFPNRLLNDLALRAIKSEKRPRIGGAELGSRIMQILAGEKDVSVNDVNQALDVLQTKKRQIEATSREVQLTLLREFLDHSYKAKHEELNRIKTDIALLEQDLSFLDSLSNTAVDWHFSDTNLPHSSHSSQSTPIKSGLSVRVGDTTEDGAATSVQTVLSQRRFRMHAHFQCLEDCYFSARQIHREEDSMSPEPQQPADASEDVDITVRMPRPRAPRGLERFAESLSKFTRYSQLRSLSTLNYASDLLNSTSIVSSIEFDKDSEYFAIAGVTKRIKMFEYSTVIRNDVDMHYPINEMTCSSKISCISWSSYHKNMLGCSDYEGTVTLWDAYRSQKVKTFQEHEKRCWSVDFNKVDTKILASGSDDTKVKLWAINQEHSISSIEAKANVCCVRFNPDSMYHLAMGSADHCVHYYDLRNCKTSLGVFKGHKKAVSYVKFLNAKELVSASTDSQLKLWKTDDPQCLRSFTGHVNEKNFVGLATDGDYIACGSENNSLYIYYKGLSTQIQTWSFRTQGSGREDGTVPVAPGESNEFVSAVCWMTGSAVVVAANSQGTIKLLELV</sequence>
<dbReference type="EMBL" id="MNPL01002182">
    <property type="protein sequence ID" value="OQR78480.1"/>
    <property type="molecule type" value="Genomic_DNA"/>
</dbReference>
<keyword evidence="7" id="KW-0833">Ubl conjugation pathway</keyword>
<proteinExistence type="predicted"/>
<dbReference type="GO" id="GO:0005634">
    <property type="term" value="C:nucleus"/>
    <property type="evidence" value="ECO:0007669"/>
    <property type="project" value="UniProtKB-SubCell"/>
</dbReference>
<keyword evidence="10" id="KW-0539">Nucleus</keyword>
<feature type="region of interest" description="Disordered" evidence="14">
    <location>
        <begin position="1"/>
        <end position="35"/>
    </location>
</feature>
<evidence type="ECO:0000256" key="3">
    <source>
        <dbReference type="ARBA" id="ARBA00022679"/>
    </source>
</evidence>
<dbReference type="InterPro" id="IPR042755">
    <property type="entry name" value="COP1"/>
</dbReference>
<dbReference type="SUPFAM" id="SSF57850">
    <property type="entry name" value="RING/U-box"/>
    <property type="match status" value="1"/>
</dbReference>
<protein>
    <submittedName>
        <fullName evidence="16">Ubiquitin-protein ligase E3B-like</fullName>
    </submittedName>
</protein>
<evidence type="ECO:0000256" key="13">
    <source>
        <dbReference type="SAM" id="Coils"/>
    </source>
</evidence>
<dbReference type="PROSITE" id="PS50294">
    <property type="entry name" value="WD_REPEATS_REGION"/>
    <property type="match status" value="1"/>
</dbReference>
<evidence type="ECO:0000256" key="2">
    <source>
        <dbReference type="ARBA" id="ARBA00022574"/>
    </source>
</evidence>
<dbReference type="GO" id="GO:0043161">
    <property type="term" value="P:proteasome-mediated ubiquitin-dependent protein catabolic process"/>
    <property type="evidence" value="ECO:0007669"/>
    <property type="project" value="TreeGrafter"/>
</dbReference>
<feature type="compositionally biased region" description="Pro residues" evidence="14">
    <location>
        <begin position="1"/>
        <end position="14"/>
    </location>
</feature>
<dbReference type="PROSITE" id="PS50089">
    <property type="entry name" value="ZF_RING_2"/>
    <property type="match status" value="1"/>
</dbReference>
<dbReference type="InParanoid" id="A0A1V9XYE5"/>
<keyword evidence="6 11" id="KW-0863">Zinc-finger</keyword>
<dbReference type="Pfam" id="PF00400">
    <property type="entry name" value="WD40"/>
    <property type="match status" value="5"/>
</dbReference>
<dbReference type="GO" id="GO:0061630">
    <property type="term" value="F:ubiquitin protein ligase activity"/>
    <property type="evidence" value="ECO:0007669"/>
    <property type="project" value="InterPro"/>
</dbReference>
<comment type="caution">
    <text evidence="16">The sequence shown here is derived from an EMBL/GenBank/DDBJ whole genome shotgun (WGS) entry which is preliminary data.</text>
</comment>
<dbReference type="InterPro" id="IPR001680">
    <property type="entry name" value="WD40_rpt"/>
</dbReference>
<dbReference type="Gene3D" id="3.30.40.10">
    <property type="entry name" value="Zinc/RING finger domain, C3HC4 (zinc finger)"/>
    <property type="match status" value="1"/>
</dbReference>
<dbReference type="SMART" id="SM00320">
    <property type="entry name" value="WD40"/>
    <property type="match status" value="7"/>
</dbReference>
<feature type="domain" description="RING-type" evidence="15">
    <location>
        <begin position="39"/>
        <end position="77"/>
    </location>
</feature>
<comment type="subcellular location">
    <subcellularLocation>
        <location evidence="1">Nucleus</location>
    </subcellularLocation>
</comment>
<keyword evidence="3" id="KW-0808">Transferase</keyword>
<evidence type="ECO:0000256" key="9">
    <source>
        <dbReference type="ARBA" id="ARBA00023054"/>
    </source>
</evidence>
<evidence type="ECO:0000256" key="5">
    <source>
        <dbReference type="ARBA" id="ARBA00022737"/>
    </source>
</evidence>
<dbReference type="Pfam" id="PF13923">
    <property type="entry name" value="zf-C3HC4_2"/>
    <property type="match status" value="1"/>
</dbReference>
<dbReference type="Proteomes" id="UP000192247">
    <property type="component" value="Unassembled WGS sequence"/>
</dbReference>
<evidence type="ECO:0000313" key="16">
    <source>
        <dbReference type="EMBL" id="OQR78480.1"/>
    </source>
</evidence>
<dbReference type="InterPro" id="IPR001841">
    <property type="entry name" value="Znf_RING"/>
</dbReference>
<dbReference type="PANTHER" id="PTHR44080">
    <property type="entry name" value="E3 UBIQUITIN-PROTEIN LIGASE COP1"/>
    <property type="match status" value="1"/>
</dbReference>
<name>A0A1V9XYE5_9ACAR</name>
<dbReference type="OrthoDB" id="273771at2759"/>
<keyword evidence="16" id="KW-0436">Ligase</keyword>
<feature type="coiled-coil region" evidence="13">
    <location>
        <begin position="132"/>
        <end position="189"/>
    </location>
</feature>
<dbReference type="SMART" id="SM00184">
    <property type="entry name" value="RING"/>
    <property type="match status" value="1"/>
</dbReference>